<dbReference type="GeneID" id="98150579"/>
<organism evidence="1 2">
    <name type="scientific">Aspergillus lucknowensis</name>
    <dbReference type="NCBI Taxonomy" id="176173"/>
    <lineage>
        <taxon>Eukaryota</taxon>
        <taxon>Fungi</taxon>
        <taxon>Dikarya</taxon>
        <taxon>Ascomycota</taxon>
        <taxon>Pezizomycotina</taxon>
        <taxon>Eurotiomycetes</taxon>
        <taxon>Eurotiomycetidae</taxon>
        <taxon>Eurotiales</taxon>
        <taxon>Aspergillaceae</taxon>
        <taxon>Aspergillus</taxon>
        <taxon>Aspergillus subgen. Nidulantes</taxon>
    </lineage>
</organism>
<keyword evidence="2" id="KW-1185">Reference proteome</keyword>
<comment type="caution">
    <text evidence="1">The sequence shown here is derived from an EMBL/GenBank/DDBJ whole genome shotgun (WGS) entry which is preliminary data.</text>
</comment>
<dbReference type="Proteomes" id="UP001610432">
    <property type="component" value="Unassembled WGS sequence"/>
</dbReference>
<evidence type="ECO:0000313" key="2">
    <source>
        <dbReference type="Proteomes" id="UP001610432"/>
    </source>
</evidence>
<evidence type="ECO:0008006" key="3">
    <source>
        <dbReference type="Google" id="ProtNLM"/>
    </source>
</evidence>
<dbReference type="RefSeq" id="XP_070886271.1">
    <property type="nucleotide sequence ID" value="XM_071035507.1"/>
</dbReference>
<evidence type="ECO:0000313" key="1">
    <source>
        <dbReference type="EMBL" id="KAL2867292.1"/>
    </source>
</evidence>
<sequence length="132" mass="14755">MHPARQPFPLPTLIAFCVCPSPRCCRHLCCSIRLRPSPPSRVDFLTLPFPLSSRRFQPGLSSTCIDFQGLVPLPSSLDTSSSSSHHEHLSRTQTPLIFHQICHQSNLSRCCSQGNLPCFLLSTVTPWTLEKN</sequence>
<proteinExistence type="predicted"/>
<dbReference type="EMBL" id="JBFXLQ010000019">
    <property type="protein sequence ID" value="KAL2867292.1"/>
    <property type="molecule type" value="Genomic_DNA"/>
</dbReference>
<reference evidence="1 2" key="1">
    <citation type="submission" date="2024-07" db="EMBL/GenBank/DDBJ databases">
        <title>Section-level genome sequencing and comparative genomics of Aspergillus sections Usti and Cavernicolus.</title>
        <authorList>
            <consortium name="Lawrence Berkeley National Laboratory"/>
            <person name="Nybo J.L."/>
            <person name="Vesth T.C."/>
            <person name="Theobald S."/>
            <person name="Frisvad J.C."/>
            <person name="Larsen T.O."/>
            <person name="Kjaerboelling I."/>
            <person name="Rothschild-Mancinelli K."/>
            <person name="Lyhne E.K."/>
            <person name="Kogle M.E."/>
            <person name="Barry K."/>
            <person name="Clum A."/>
            <person name="Na H."/>
            <person name="Ledsgaard L."/>
            <person name="Lin J."/>
            <person name="Lipzen A."/>
            <person name="Kuo A."/>
            <person name="Riley R."/>
            <person name="Mondo S."/>
            <person name="Labutti K."/>
            <person name="Haridas S."/>
            <person name="Pangalinan J."/>
            <person name="Salamov A.A."/>
            <person name="Simmons B.A."/>
            <person name="Magnuson J.K."/>
            <person name="Chen J."/>
            <person name="Drula E."/>
            <person name="Henrissat B."/>
            <person name="Wiebenga A."/>
            <person name="Lubbers R.J."/>
            <person name="Gomes A.C."/>
            <person name="Macurrencykelacurrency M.R."/>
            <person name="Stajich J."/>
            <person name="Grigoriev I.V."/>
            <person name="Mortensen U.H."/>
            <person name="De Vries R.P."/>
            <person name="Baker S.E."/>
            <person name="Andersen M.R."/>
        </authorList>
    </citation>
    <scope>NUCLEOTIDE SEQUENCE [LARGE SCALE GENOMIC DNA]</scope>
    <source>
        <strain evidence="1 2">CBS 449.75</strain>
    </source>
</reference>
<protein>
    <recommendedName>
        <fullName evidence="3">Secreted protein</fullName>
    </recommendedName>
</protein>
<name>A0ABR4LRX1_9EURO</name>
<accession>A0ABR4LRX1</accession>
<gene>
    <name evidence="1" type="ORF">BJX67DRAFT_81833</name>
</gene>